<evidence type="ECO:0000313" key="2">
    <source>
        <dbReference type="EMBL" id="GHB87254.1"/>
    </source>
</evidence>
<dbReference type="EMBL" id="BMXF01000008">
    <property type="protein sequence ID" value="GHB87254.1"/>
    <property type="molecule type" value="Genomic_DNA"/>
</dbReference>
<gene>
    <name evidence="2" type="ORF">GCM10007390_48790</name>
</gene>
<evidence type="ECO:0000256" key="1">
    <source>
        <dbReference type="SAM" id="MobiDB-lite"/>
    </source>
</evidence>
<sequence length="91" mass="10427">MKFLFLLEMLSNLLTFIRFPNGVGQHQPSKANRYKNIHNVFNQDFYPTPSELIGTMIGQNDLQGKTILEPGAGKGYPLPEHMQKKEPSFEF</sequence>
<comment type="caution">
    <text evidence="2">The sequence shown here is derived from an EMBL/GenBank/DDBJ whole genome shotgun (WGS) entry which is preliminary data.</text>
</comment>
<keyword evidence="3" id="KW-1185">Reference proteome</keyword>
<name>A0A8J3GB19_9BACT</name>
<proteinExistence type="predicted"/>
<dbReference type="AlphaFoldDB" id="A0A8J3GB19"/>
<dbReference type="RefSeq" id="WP_229581454.1">
    <property type="nucleotide sequence ID" value="NZ_BMXF01000008.1"/>
</dbReference>
<reference evidence="2 3" key="1">
    <citation type="journal article" date="2014" name="Int. J. Syst. Evol. Microbiol.">
        <title>Complete genome sequence of Corynebacterium casei LMG S-19264T (=DSM 44701T), isolated from a smear-ripened cheese.</title>
        <authorList>
            <consortium name="US DOE Joint Genome Institute (JGI-PGF)"/>
            <person name="Walter F."/>
            <person name="Albersmeier A."/>
            <person name="Kalinowski J."/>
            <person name="Ruckert C."/>
        </authorList>
    </citation>
    <scope>NUCLEOTIDE SEQUENCE [LARGE SCALE GENOMIC DNA]</scope>
    <source>
        <strain evidence="2 3">KCTC 12866</strain>
    </source>
</reference>
<organism evidence="2 3">
    <name type="scientific">Persicitalea jodogahamensis</name>
    <dbReference type="NCBI Taxonomy" id="402147"/>
    <lineage>
        <taxon>Bacteria</taxon>
        <taxon>Pseudomonadati</taxon>
        <taxon>Bacteroidota</taxon>
        <taxon>Cytophagia</taxon>
        <taxon>Cytophagales</taxon>
        <taxon>Spirosomataceae</taxon>
        <taxon>Persicitalea</taxon>
    </lineage>
</organism>
<accession>A0A8J3GB19</accession>
<feature type="compositionally biased region" description="Basic and acidic residues" evidence="1">
    <location>
        <begin position="81"/>
        <end position="91"/>
    </location>
</feature>
<evidence type="ECO:0000313" key="3">
    <source>
        <dbReference type="Proteomes" id="UP000598271"/>
    </source>
</evidence>
<protein>
    <submittedName>
        <fullName evidence="2">Uncharacterized protein</fullName>
    </submittedName>
</protein>
<feature type="region of interest" description="Disordered" evidence="1">
    <location>
        <begin position="70"/>
        <end position="91"/>
    </location>
</feature>
<dbReference type="Proteomes" id="UP000598271">
    <property type="component" value="Unassembled WGS sequence"/>
</dbReference>